<sequence length="184" mass="19252">MRRARKDHLRQAALAAMVIGAVVVVIAGYLMVRGGSTADPVVSDSGGSDAFVPYDDPTIDPAAIEKTEPTSVPEGKNPLTVVSSRDEGWGKTTGDTGPHRVTISVTSDGAIYVGYRFWKGKSGLKFAEKSFSTTQTVQRGRGVAQVGAQVLDTATYAMCTISVDGVVVTTNRASKKLAVAVCTA</sequence>
<evidence type="ECO:0000313" key="3">
    <source>
        <dbReference type="EMBL" id="KAA1397859.1"/>
    </source>
</evidence>
<dbReference type="Gene3D" id="2.60.40.2880">
    <property type="entry name" value="MmpS1-5, C-terminal soluble domain"/>
    <property type="match status" value="1"/>
</dbReference>
<dbReference type="EMBL" id="SDPQ02000002">
    <property type="protein sequence ID" value="KAA1397859.1"/>
    <property type="molecule type" value="Genomic_DNA"/>
</dbReference>
<feature type="region of interest" description="Disordered" evidence="1">
    <location>
        <begin position="68"/>
        <end position="96"/>
    </location>
</feature>
<reference evidence="3" key="1">
    <citation type="submission" date="2019-09" db="EMBL/GenBank/DDBJ databases">
        <authorList>
            <person name="Li J."/>
        </authorList>
    </citation>
    <scope>NUCLEOTIDE SEQUENCE [LARGE SCALE GENOMIC DNA]</scope>
    <source>
        <strain evidence="3">JCM 14732</strain>
    </source>
</reference>
<organism evidence="3 4">
    <name type="scientific">Aeromicrobium ginsengisoli</name>
    <dbReference type="NCBI Taxonomy" id="363867"/>
    <lineage>
        <taxon>Bacteria</taxon>
        <taxon>Bacillati</taxon>
        <taxon>Actinomycetota</taxon>
        <taxon>Actinomycetes</taxon>
        <taxon>Propionibacteriales</taxon>
        <taxon>Nocardioidaceae</taxon>
        <taxon>Aeromicrobium</taxon>
    </lineage>
</organism>
<accession>A0A5M4FF65</accession>
<dbReference type="RefSeq" id="WP_149689304.1">
    <property type="nucleotide sequence ID" value="NZ_SDPQ02000002.1"/>
</dbReference>
<keyword evidence="2" id="KW-0812">Transmembrane</keyword>
<evidence type="ECO:0000256" key="2">
    <source>
        <dbReference type="SAM" id="Phobius"/>
    </source>
</evidence>
<dbReference type="OrthoDB" id="9797850at2"/>
<evidence type="ECO:0000256" key="1">
    <source>
        <dbReference type="SAM" id="MobiDB-lite"/>
    </source>
</evidence>
<proteinExistence type="predicted"/>
<keyword evidence="2" id="KW-0472">Membrane</keyword>
<evidence type="ECO:0000313" key="4">
    <source>
        <dbReference type="Proteomes" id="UP000380867"/>
    </source>
</evidence>
<protein>
    <submittedName>
        <fullName evidence="3">Uncharacterized protein</fullName>
    </submittedName>
</protein>
<comment type="caution">
    <text evidence="3">The sequence shown here is derived from an EMBL/GenBank/DDBJ whole genome shotgun (WGS) entry which is preliminary data.</text>
</comment>
<keyword evidence="2" id="KW-1133">Transmembrane helix</keyword>
<dbReference type="InterPro" id="IPR038468">
    <property type="entry name" value="MmpS_C"/>
</dbReference>
<dbReference type="Proteomes" id="UP000380867">
    <property type="component" value="Unassembled WGS sequence"/>
</dbReference>
<name>A0A5M4FF65_9ACTN</name>
<gene>
    <name evidence="3" type="ORF">ESP70_010985</name>
</gene>
<keyword evidence="4" id="KW-1185">Reference proteome</keyword>
<dbReference type="AlphaFoldDB" id="A0A5M4FF65"/>
<feature type="transmembrane region" description="Helical" evidence="2">
    <location>
        <begin position="12"/>
        <end position="32"/>
    </location>
</feature>